<sequence>MCFYLRNWQVTFLLYTLGVFISEYTAKAFTEPRDYRVVFLIQSPEVPKGTFRECKRSPRSRASPDFGLSPLQKAQNPFQRLCAFLIHPHTIFD</sequence>
<organism evidence="2">
    <name type="scientific">Bacteroides fragilis</name>
    <dbReference type="NCBI Taxonomy" id="817"/>
    <lineage>
        <taxon>Bacteria</taxon>
        <taxon>Pseudomonadati</taxon>
        <taxon>Bacteroidota</taxon>
        <taxon>Bacteroidia</taxon>
        <taxon>Bacteroidales</taxon>
        <taxon>Bacteroidaceae</taxon>
        <taxon>Bacteroides</taxon>
    </lineage>
</organism>
<comment type="caution">
    <text evidence="2">The sequence shown here is derived from an EMBL/GenBank/DDBJ whole genome shotgun (WGS) entry which is preliminary data.</text>
</comment>
<evidence type="ECO:0000256" key="1">
    <source>
        <dbReference type="SAM" id="MobiDB-lite"/>
    </source>
</evidence>
<protein>
    <submittedName>
        <fullName evidence="2">Uncharacterized protein</fullName>
    </submittedName>
</protein>
<accession>A0A642FP60</accession>
<dbReference type="EMBL" id="VWDL01000035">
    <property type="protein sequence ID" value="KAA4872955.1"/>
    <property type="molecule type" value="Genomic_DNA"/>
</dbReference>
<reference evidence="2" key="1">
    <citation type="journal article" date="2019" name="Nat. Med.">
        <title>A library of human gut bacterial isolates paired with longitudinal multiomics data enables mechanistic microbiome research.</title>
        <authorList>
            <person name="Poyet M."/>
            <person name="Groussin M."/>
            <person name="Gibbons S.M."/>
            <person name="Avila-Pacheco J."/>
            <person name="Jiang X."/>
            <person name="Kearney S.M."/>
            <person name="Perrotta A.R."/>
            <person name="Berdy B."/>
            <person name="Zhao S."/>
            <person name="Lieberman T.D."/>
            <person name="Swanson P.K."/>
            <person name="Smith M."/>
            <person name="Roesemann S."/>
            <person name="Alexander J.E."/>
            <person name="Rich S.A."/>
            <person name="Livny J."/>
            <person name="Vlamakis H."/>
            <person name="Clish C."/>
            <person name="Bullock K."/>
            <person name="Deik A."/>
            <person name="Scott J."/>
            <person name="Pierce K.A."/>
            <person name="Xavier R.J."/>
            <person name="Alm E.J."/>
        </authorList>
    </citation>
    <scope>NUCLEOTIDE SEQUENCE</scope>
    <source>
        <strain evidence="2">BIOML-A74</strain>
    </source>
</reference>
<gene>
    <name evidence="2" type="ORF">F3B29_23430</name>
</gene>
<evidence type="ECO:0000313" key="2">
    <source>
        <dbReference type="EMBL" id="KAA4872955.1"/>
    </source>
</evidence>
<feature type="non-terminal residue" evidence="2">
    <location>
        <position position="93"/>
    </location>
</feature>
<proteinExistence type="predicted"/>
<name>A0A642FP60_BACFG</name>
<feature type="region of interest" description="Disordered" evidence="1">
    <location>
        <begin position="50"/>
        <end position="70"/>
    </location>
</feature>
<dbReference type="AlphaFoldDB" id="A0A642FP60"/>